<dbReference type="EMBL" id="CAEZXX010000009">
    <property type="protein sequence ID" value="CAB4695144.1"/>
    <property type="molecule type" value="Genomic_DNA"/>
</dbReference>
<dbReference type="EMBL" id="CAEZYY010000038">
    <property type="protein sequence ID" value="CAB4765999.1"/>
    <property type="molecule type" value="Genomic_DNA"/>
</dbReference>
<evidence type="ECO:0000313" key="2">
    <source>
        <dbReference type="EMBL" id="CAB4765999.1"/>
    </source>
</evidence>
<name>A0A6J6V4A4_9ZZZZ</name>
<evidence type="ECO:0000313" key="1">
    <source>
        <dbReference type="EMBL" id="CAB4695144.1"/>
    </source>
</evidence>
<protein>
    <submittedName>
        <fullName evidence="2">Unannotated protein</fullName>
    </submittedName>
</protein>
<gene>
    <name evidence="1" type="ORF">UFOPK2602_00247</name>
    <name evidence="2" type="ORF">UFOPK2806_02096</name>
</gene>
<proteinExistence type="predicted"/>
<organism evidence="2">
    <name type="scientific">freshwater metagenome</name>
    <dbReference type="NCBI Taxonomy" id="449393"/>
    <lineage>
        <taxon>unclassified sequences</taxon>
        <taxon>metagenomes</taxon>
        <taxon>ecological metagenomes</taxon>
    </lineage>
</organism>
<sequence>MLIEHTVLFRCGHAGVEREHLGVPRSGAVTDRPTQVVGHIVDLSLAGEEHEDVPVALPVQFVDGVGNSAHLVTVVVGVLAVRPVADVYGVGAAAHLDHWCATEVPGEPGGVERGRRDDELEVPSLRQQVRQVAKQEVDVQAPLVGLVHDDRVVAAQQTVSLDLGEQDAVGHHLHQRVRAHPVGEADGVAHRGAEGGAELVSDSFGNGACGHASRLGVANETLDTPAELEAQLG</sequence>
<dbReference type="AlphaFoldDB" id="A0A6J6V4A4"/>
<accession>A0A6J6V4A4</accession>
<reference evidence="2" key="1">
    <citation type="submission" date="2020-05" db="EMBL/GenBank/DDBJ databases">
        <authorList>
            <person name="Chiriac C."/>
            <person name="Salcher M."/>
            <person name="Ghai R."/>
            <person name="Kavagutti S V."/>
        </authorList>
    </citation>
    <scope>NUCLEOTIDE SEQUENCE</scope>
</reference>
<dbReference type="AntiFam" id="ANF00118">
    <property type="entry name" value="Shadow ORF (opposite ucp12)"/>
</dbReference>